<dbReference type="EMBL" id="WNWS01000027">
    <property type="protein sequence ID" value="KAE9986662.1"/>
    <property type="molecule type" value="Genomic_DNA"/>
</dbReference>
<protein>
    <submittedName>
        <fullName evidence="2">Uncharacterized protein</fullName>
    </submittedName>
</protein>
<gene>
    <name evidence="2" type="ORF">EG328_004989</name>
</gene>
<reference evidence="2 3" key="1">
    <citation type="submission" date="2018-12" db="EMBL/GenBank/DDBJ databases">
        <title>Venturia inaequalis Genome Resource.</title>
        <authorList>
            <person name="Lichtner F.J."/>
        </authorList>
    </citation>
    <scope>NUCLEOTIDE SEQUENCE [LARGE SCALE GENOMIC DNA]</scope>
    <source>
        <strain evidence="2 3">120213</strain>
    </source>
</reference>
<dbReference type="Proteomes" id="UP000447873">
    <property type="component" value="Unassembled WGS sequence"/>
</dbReference>
<name>A0A8H3VFN3_VENIN</name>
<proteinExistence type="predicted"/>
<feature type="compositionally biased region" description="Basic and acidic residues" evidence="1">
    <location>
        <begin position="163"/>
        <end position="175"/>
    </location>
</feature>
<accession>A0A8H3VFN3</accession>
<evidence type="ECO:0000256" key="1">
    <source>
        <dbReference type="SAM" id="MobiDB-lite"/>
    </source>
</evidence>
<feature type="region of interest" description="Disordered" evidence="1">
    <location>
        <begin position="114"/>
        <end position="204"/>
    </location>
</feature>
<evidence type="ECO:0000313" key="3">
    <source>
        <dbReference type="Proteomes" id="UP000447873"/>
    </source>
</evidence>
<feature type="compositionally biased region" description="Polar residues" evidence="1">
    <location>
        <begin position="141"/>
        <end position="151"/>
    </location>
</feature>
<feature type="compositionally biased region" description="Basic residues" evidence="1">
    <location>
        <begin position="192"/>
        <end position="204"/>
    </location>
</feature>
<dbReference type="AlphaFoldDB" id="A0A8H3VFN3"/>
<sequence length="204" mass="22999">MCHITTISHSCSHPDINYWTVRCATGLQVDPNCRKDSSSYPCEKTSSVWETPFQCTRCSRPTKRPRLETIDVEGLYEEGMNLDDLEREECCDLALDDEEMERMDRELDELCSNEDDKNMDISGVVTPVPSPGGSYRKRKLTQSSMLCNESTDMARGRPSGPRKKIESNSEGENMRGRTKRRGLVAPAGGRAGGKRISKRSTRRV</sequence>
<dbReference type="OrthoDB" id="10347256at2759"/>
<evidence type="ECO:0000313" key="2">
    <source>
        <dbReference type="EMBL" id="KAE9986662.1"/>
    </source>
</evidence>
<comment type="caution">
    <text evidence="2">The sequence shown here is derived from an EMBL/GenBank/DDBJ whole genome shotgun (WGS) entry which is preliminary data.</text>
</comment>
<organism evidence="2 3">
    <name type="scientific">Venturia inaequalis</name>
    <name type="common">Apple scab fungus</name>
    <dbReference type="NCBI Taxonomy" id="5025"/>
    <lineage>
        <taxon>Eukaryota</taxon>
        <taxon>Fungi</taxon>
        <taxon>Dikarya</taxon>
        <taxon>Ascomycota</taxon>
        <taxon>Pezizomycotina</taxon>
        <taxon>Dothideomycetes</taxon>
        <taxon>Pleosporomycetidae</taxon>
        <taxon>Venturiales</taxon>
        <taxon>Venturiaceae</taxon>
        <taxon>Venturia</taxon>
    </lineage>
</organism>